<dbReference type="GO" id="GO:0005886">
    <property type="term" value="C:plasma membrane"/>
    <property type="evidence" value="ECO:0007669"/>
    <property type="project" value="TreeGrafter"/>
</dbReference>
<reference evidence="7" key="1">
    <citation type="journal article" date="2014" name="Front. Microbiol.">
        <title>High frequency of phylogenetically diverse reductive dehalogenase-homologous genes in deep subseafloor sedimentary metagenomes.</title>
        <authorList>
            <person name="Kawai M."/>
            <person name="Futagami T."/>
            <person name="Toyoda A."/>
            <person name="Takaki Y."/>
            <person name="Nishi S."/>
            <person name="Hori S."/>
            <person name="Arai W."/>
            <person name="Tsubouchi T."/>
            <person name="Morono Y."/>
            <person name="Uchiyama I."/>
            <person name="Ito T."/>
            <person name="Fujiyama A."/>
            <person name="Inagaki F."/>
            <person name="Takami H."/>
        </authorList>
    </citation>
    <scope>NUCLEOTIDE SEQUENCE</scope>
    <source>
        <strain evidence="7">Expedition CK06-06</strain>
    </source>
</reference>
<dbReference type="GO" id="GO:0046872">
    <property type="term" value="F:metal ion binding"/>
    <property type="evidence" value="ECO:0007669"/>
    <property type="project" value="UniProtKB-KW"/>
</dbReference>
<protein>
    <recommendedName>
        <fullName evidence="6">Cysteine-rich domain-containing protein</fullName>
    </recommendedName>
</protein>
<dbReference type="InterPro" id="IPR004017">
    <property type="entry name" value="Cys_rich_dom"/>
</dbReference>
<sequence length="91" mass="10240">MIRDNLEESHNVFGEDNEERAEWVEDMRDAPEHGYIKEQAEVVYFTGCVAAYFPLAQKIPIALVEIMDAGGVDFTLLGEEEWCCGFPLLGA</sequence>
<dbReference type="EMBL" id="BARS01004491">
    <property type="protein sequence ID" value="GAF79043.1"/>
    <property type="molecule type" value="Genomic_DNA"/>
</dbReference>
<dbReference type="GO" id="GO:0051539">
    <property type="term" value="F:4 iron, 4 sulfur cluster binding"/>
    <property type="evidence" value="ECO:0007669"/>
    <property type="project" value="UniProtKB-KW"/>
</dbReference>
<gene>
    <name evidence="7" type="ORF">S01H1_08778</name>
</gene>
<accession>X0SDC7</accession>
<keyword evidence="3" id="KW-0560">Oxidoreductase</keyword>
<evidence type="ECO:0000256" key="2">
    <source>
        <dbReference type="ARBA" id="ARBA00022723"/>
    </source>
</evidence>
<evidence type="ECO:0000256" key="4">
    <source>
        <dbReference type="ARBA" id="ARBA00023004"/>
    </source>
</evidence>
<keyword evidence="5" id="KW-0411">Iron-sulfur</keyword>
<dbReference type="PANTHER" id="PTHR43255">
    <property type="entry name" value="IRON-SULFUR-BINDING OXIDOREDUCTASE FADF-RELATED-RELATED"/>
    <property type="match status" value="1"/>
</dbReference>
<evidence type="ECO:0000256" key="3">
    <source>
        <dbReference type="ARBA" id="ARBA00023002"/>
    </source>
</evidence>
<evidence type="ECO:0000259" key="6">
    <source>
        <dbReference type="Pfam" id="PF02754"/>
    </source>
</evidence>
<evidence type="ECO:0000256" key="5">
    <source>
        <dbReference type="ARBA" id="ARBA00023014"/>
    </source>
</evidence>
<keyword evidence="1" id="KW-0004">4Fe-4S</keyword>
<organism evidence="7">
    <name type="scientific">marine sediment metagenome</name>
    <dbReference type="NCBI Taxonomy" id="412755"/>
    <lineage>
        <taxon>unclassified sequences</taxon>
        <taxon>metagenomes</taxon>
        <taxon>ecological metagenomes</taxon>
    </lineage>
</organism>
<feature type="domain" description="Cysteine-rich" evidence="6">
    <location>
        <begin position="42"/>
        <end position="88"/>
    </location>
</feature>
<dbReference type="GO" id="GO:0016491">
    <property type="term" value="F:oxidoreductase activity"/>
    <property type="evidence" value="ECO:0007669"/>
    <property type="project" value="UniProtKB-KW"/>
</dbReference>
<dbReference type="AlphaFoldDB" id="X0SDC7"/>
<dbReference type="InterPro" id="IPR051460">
    <property type="entry name" value="HdrC_iron-sulfur_subunit"/>
</dbReference>
<keyword evidence="2" id="KW-0479">Metal-binding</keyword>
<name>X0SDC7_9ZZZZ</name>
<feature type="non-terminal residue" evidence="7">
    <location>
        <position position="91"/>
    </location>
</feature>
<comment type="caution">
    <text evidence="7">The sequence shown here is derived from an EMBL/GenBank/DDBJ whole genome shotgun (WGS) entry which is preliminary data.</text>
</comment>
<evidence type="ECO:0000256" key="1">
    <source>
        <dbReference type="ARBA" id="ARBA00022485"/>
    </source>
</evidence>
<keyword evidence="4" id="KW-0408">Iron</keyword>
<dbReference type="PANTHER" id="PTHR43255:SF1">
    <property type="entry name" value="IRON-SULFUR-BINDING OXIDOREDUCTASE FADF-RELATED"/>
    <property type="match status" value="1"/>
</dbReference>
<proteinExistence type="predicted"/>
<dbReference type="Pfam" id="PF02754">
    <property type="entry name" value="CCG"/>
    <property type="match status" value="1"/>
</dbReference>
<evidence type="ECO:0000313" key="7">
    <source>
        <dbReference type="EMBL" id="GAF79043.1"/>
    </source>
</evidence>